<evidence type="ECO:0000313" key="5">
    <source>
        <dbReference type="Proteomes" id="UP000262477"/>
    </source>
</evidence>
<keyword evidence="2" id="KW-1133">Transmembrane helix</keyword>
<keyword evidence="2" id="KW-0812">Transmembrane</keyword>
<feature type="region of interest" description="Disordered" evidence="1">
    <location>
        <begin position="237"/>
        <end position="268"/>
    </location>
</feature>
<comment type="caution">
    <text evidence="4">The sequence shown here is derived from an EMBL/GenBank/DDBJ whole genome shotgun (WGS) entry which is preliminary data.</text>
</comment>
<evidence type="ECO:0000256" key="1">
    <source>
        <dbReference type="SAM" id="MobiDB-lite"/>
    </source>
</evidence>
<feature type="transmembrane region" description="Helical" evidence="2">
    <location>
        <begin position="197"/>
        <end position="218"/>
    </location>
</feature>
<evidence type="ECO:0000256" key="2">
    <source>
        <dbReference type="SAM" id="Phobius"/>
    </source>
</evidence>
<gene>
    <name evidence="4" type="ORF">DY245_41600</name>
</gene>
<feature type="transmembrane region" description="Helical" evidence="2">
    <location>
        <begin position="275"/>
        <end position="297"/>
    </location>
</feature>
<evidence type="ECO:0000313" key="4">
    <source>
        <dbReference type="EMBL" id="REK84728.1"/>
    </source>
</evidence>
<evidence type="ECO:0000256" key="3">
    <source>
        <dbReference type="SAM" id="SignalP"/>
    </source>
</evidence>
<proteinExistence type="predicted"/>
<feature type="compositionally biased region" description="Gly residues" evidence="1">
    <location>
        <begin position="243"/>
        <end position="252"/>
    </location>
</feature>
<sequence length="702" mass="73903">MGAVLRAGMVLVTGWLAVLFCAGVVQAAPAGPDGPTQTAYLAEQLRRNPVYISDQIPREAPRSTAPAFAAEAERLGVPTYVMVLPHTSYSAEASGLLAGVHDRLGRKGLYIAVSDMGLDAVQTFGVSVPGAADASTATLYELPYDATPREALRHFVDVLTSGQAHQRAEEARAQYSDTDDEPPGLHTDDTERENQSFVTGIAVTGIPLTALLITVYALQRRRVRRAAAAGGFVAVPGARSGQKGKGAGGQKAAGGKKGRAGQQAGGPGPFPRARLLPLLVGAGVLGWLVAFTASQVFDDTTSGDGSRPTAADMRARIDRVADGLRRNPLYLDPESPPALDTAERAHLRKRLRALDVPVVIAAVSSSIDDESGGSKDVLAEALHERLHHKVLIVFADPTSGRIEIVNYGTCVDEMYLIDRPRNLDYISSADLELGARLDQLLTYLSKSPPAKTANEPYDPPPAPDPVEEKALPGLFTGDYEPGLLIGTFAAGLVFGLVAAVCALVRRIARRRRPAADGPGGAAVPKAPEQPSLSWLRRTARQDLDTLTAALEPAASLPEESRLRAWECLDAAALLIDGDSDGRIDADATPVGLACAIVLARAGRTAIDEPAAVQHVCHRNPLHGAARKRAQIRPDGGGRARSLPVCEACRATPGAVLRLRSSASAGRGAYAPYPTLPGPLAALGDGAGIDQLTRDVREYFGVH</sequence>
<keyword evidence="5" id="KW-1185">Reference proteome</keyword>
<keyword evidence="2" id="KW-0472">Membrane</keyword>
<protein>
    <recommendedName>
        <fullName evidence="6">TPM domain-containing protein</fullName>
    </recommendedName>
</protein>
<dbReference type="Proteomes" id="UP000262477">
    <property type="component" value="Unassembled WGS sequence"/>
</dbReference>
<feature type="region of interest" description="Disordered" evidence="1">
    <location>
        <begin position="166"/>
        <end position="192"/>
    </location>
</feature>
<dbReference type="AlphaFoldDB" id="A0A371PQC4"/>
<feature type="chain" id="PRO_5016846176" description="TPM domain-containing protein" evidence="3">
    <location>
        <begin position="28"/>
        <end position="702"/>
    </location>
</feature>
<accession>A0A371PQC4</accession>
<name>A0A371PQC4_STRIH</name>
<organism evidence="4 5">
    <name type="scientific">Streptomyces inhibens</name>
    <dbReference type="NCBI Taxonomy" id="2293571"/>
    <lineage>
        <taxon>Bacteria</taxon>
        <taxon>Bacillati</taxon>
        <taxon>Actinomycetota</taxon>
        <taxon>Actinomycetes</taxon>
        <taxon>Kitasatosporales</taxon>
        <taxon>Streptomycetaceae</taxon>
        <taxon>Streptomyces</taxon>
    </lineage>
</organism>
<evidence type="ECO:0008006" key="6">
    <source>
        <dbReference type="Google" id="ProtNLM"/>
    </source>
</evidence>
<feature type="signal peptide" evidence="3">
    <location>
        <begin position="1"/>
        <end position="27"/>
    </location>
</feature>
<keyword evidence="3" id="KW-0732">Signal</keyword>
<feature type="transmembrane region" description="Helical" evidence="2">
    <location>
        <begin position="483"/>
        <end position="504"/>
    </location>
</feature>
<dbReference type="EMBL" id="QUAC01000476">
    <property type="protein sequence ID" value="REK84728.1"/>
    <property type="molecule type" value="Genomic_DNA"/>
</dbReference>
<reference evidence="4 5" key="1">
    <citation type="submission" date="2018-08" db="EMBL/GenBank/DDBJ databases">
        <title>Streptomyces NEAU-D10 sp. nov., a novel Actinomycete isolated from soil.</title>
        <authorList>
            <person name="Jin L."/>
        </authorList>
    </citation>
    <scope>NUCLEOTIDE SEQUENCE [LARGE SCALE GENOMIC DNA]</scope>
    <source>
        <strain evidence="4 5">NEAU-D10</strain>
    </source>
</reference>
<feature type="region of interest" description="Disordered" evidence="1">
    <location>
        <begin position="513"/>
        <end position="533"/>
    </location>
</feature>
<dbReference type="OrthoDB" id="3429848at2"/>